<dbReference type="InterPro" id="IPR050965">
    <property type="entry name" value="UPF0336/Enoyl-CoA_hydratase"/>
</dbReference>
<accession>A0ABY6MR71</accession>
<dbReference type="PANTHER" id="PTHR43437:SF3">
    <property type="entry name" value="HYDROXYACYL-THIOESTER DEHYDRATASE TYPE 2, MITOCHONDRIAL"/>
    <property type="match status" value="1"/>
</dbReference>
<feature type="domain" description="MaoC-like" evidence="1">
    <location>
        <begin position="18"/>
        <end position="111"/>
    </location>
</feature>
<dbReference type="Pfam" id="PF01575">
    <property type="entry name" value="MaoC_dehydratas"/>
    <property type="match status" value="1"/>
</dbReference>
<protein>
    <submittedName>
        <fullName evidence="2">MaoC family dehydratase</fullName>
    </submittedName>
</protein>
<sequence length="151" mass="16571">MSAVTEREIVKVGETFMRTVRFTEKDIAAFAAACLDSNPLHRDPGEAAESRYGEVIASGPHTASMLMGLAASHFSRRDDGIKRQMVCLNFNFAYKAPVHANEDVMLHWVVASVEWNRKLEGYIVMVDGAASTERCGVAVVSRGTLLVKEVP</sequence>
<dbReference type="Proteomes" id="UP001163266">
    <property type="component" value="Chromosome"/>
</dbReference>
<dbReference type="SUPFAM" id="SSF54637">
    <property type="entry name" value="Thioesterase/thiol ester dehydrase-isomerase"/>
    <property type="match status" value="1"/>
</dbReference>
<dbReference type="InterPro" id="IPR002539">
    <property type="entry name" value="MaoC-like_dom"/>
</dbReference>
<proteinExistence type="predicted"/>
<evidence type="ECO:0000259" key="1">
    <source>
        <dbReference type="Pfam" id="PF01575"/>
    </source>
</evidence>
<dbReference type="Gene3D" id="3.10.129.10">
    <property type="entry name" value="Hotdog Thioesterase"/>
    <property type="match status" value="1"/>
</dbReference>
<dbReference type="RefSeq" id="WP_264892072.1">
    <property type="nucleotide sequence ID" value="NZ_CP110257.1"/>
</dbReference>
<keyword evidence="3" id="KW-1185">Reference proteome</keyword>
<gene>
    <name evidence="2" type="ORF">OMP39_12670</name>
</gene>
<dbReference type="EMBL" id="CP110257">
    <property type="protein sequence ID" value="UZD54504.1"/>
    <property type="molecule type" value="Genomic_DNA"/>
</dbReference>
<dbReference type="PANTHER" id="PTHR43437">
    <property type="entry name" value="HYDROXYACYL-THIOESTER DEHYDRATASE TYPE 2, MITOCHONDRIAL-RELATED"/>
    <property type="match status" value="1"/>
</dbReference>
<dbReference type="CDD" id="cd03441">
    <property type="entry name" value="R_hydratase_like"/>
    <property type="match status" value="1"/>
</dbReference>
<reference evidence="2" key="1">
    <citation type="submission" date="2022-10" db="EMBL/GenBank/DDBJ databases">
        <title>Complete genome sequence of Schlegelella aquatica LMG 23380.</title>
        <authorList>
            <person name="Musilova J."/>
            <person name="Kourilova X."/>
            <person name="Bezdicek M."/>
            <person name="Hermankova K."/>
            <person name="Obruca S."/>
            <person name="Sedlar K."/>
        </authorList>
    </citation>
    <scope>NUCLEOTIDE SEQUENCE</scope>
    <source>
        <strain evidence="2">LMG 23380</strain>
    </source>
</reference>
<evidence type="ECO:0000313" key="2">
    <source>
        <dbReference type="EMBL" id="UZD54504.1"/>
    </source>
</evidence>
<name>A0ABY6MR71_9BURK</name>
<dbReference type="InterPro" id="IPR029069">
    <property type="entry name" value="HotDog_dom_sf"/>
</dbReference>
<evidence type="ECO:0000313" key="3">
    <source>
        <dbReference type="Proteomes" id="UP001163266"/>
    </source>
</evidence>
<organism evidence="2 3">
    <name type="scientific">Caldimonas aquatica</name>
    <dbReference type="NCBI Taxonomy" id="376175"/>
    <lineage>
        <taxon>Bacteria</taxon>
        <taxon>Pseudomonadati</taxon>
        <taxon>Pseudomonadota</taxon>
        <taxon>Betaproteobacteria</taxon>
        <taxon>Burkholderiales</taxon>
        <taxon>Sphaerotilaceae</taxon>
        <taxon>Caldimonas</taxon>
    </lineage>
</organism>